<protein>
    <submittedName>
        <fullName evidence="1">Uncharacterized protein</fullName>
    </submittedName>
</protein>
<dbReference type="EMBL" id="GBXM01020826">
    <property type="protein sequence ID" value="JAH87751.1"/>
    <property type="molecule type" value="Transcribed_RNA"/>
</dbReference>
<dbReference type="AlphaFoldDB" id="A0A0E9WBT8"/>
<organism evidence="1">
    <name type="scientific">Anguilla anguilla</name>
    <name type="common">European freshwater eel</name>
    <name type="synonym">Muraena anguilla</name>
    <dbReference type="NCBI Taxonomy" id="7936"/>
    <lineage>
        <taxon>Eukaryota</taxon>
        <taxon>Metazoa</taxon>
        <taxon>Chordata</taxon>
        <taxon>Craniata</taxon>
        <taxon>Vertebrata</taxon>
        <taxon>Euteleostomi</taxon>
        <taxon>Actinopterygii</taxon>
        <taxon>Neopterygii</taxon>
        <taxon>Teleostei</taxon>
        <taxon>Anguilliformes</taxon>
        <taxon>Anguillidae</taxon>
        <taxon>Anguilla</taxon>
    </lineage>
</organism>
<reference evidence="1" key="1">
    <citation type="submission" date="2014-11" db="EMBL/GenBank/DDBJ databases">
        <authorList>
            <person name="Amaro Gonzalez C."/>
        </authorList>
    </citation>
    <scope>NUCLEOTIDE SEQUENCE</scope>
</reference>
<name>A0A0E9WBT8_ANGAN</name>
<accession>A0A0E9WBT8</accession>
<sequence length="74" mass="8190">MTDKGFSITEQKEIDQPSTAISSHRFTLPISGVKWEPCRACVFACVFAWCGCVRACVCVCVCVCMCVCMRLCVQ</sequence>
<evidence type="ECO:0000313" key="1">
    <source>
        <dbReference type="EMBL" id="JAH87751.1"/>
    </source>
</evidence>
<reference evidence="1" key="2">
    <citation type="journal article" date="2015" name="Fish Shellfish Immunol.">
        <title>Early steps in the European eel (Anguilla anguilla)-Vibrio vulnificus interaction in the gills: Role of the RtxA13 toxin.</title>
        <authorList>
            <person name="Callol A."/>
            <person name="Pajuelo D."/>
            <person name="Ebbesson L."/>
            <person name="Teles M."/>
            <person name="MacKenzie S."/>
            <person name="Amaro C."/>
        </authorList>
    </citation>
    <scope>NUCLEOTIDE SEQUENCE</scope>
</reference>
<proteinExistence type="predicted"/>